<proteinExistence type="predicted"/>
<dbReference type="InterPro" id="IPR015943">
    <property type="entry name" value="WD40/YVTN_repeat-like_dom_sf"/>
</dbReference>
<name>A0ABU7S2I2_9ACTN</name>
<keyword evidence="4" id="KW-1185">Reference proteome</keyword>
<sequence length="458" mass="48743">MPTIELGELGPGSTGGPVRAVGGGSGRDIGRSAQGRRDSLRYGLVAVLAGALTLVTAGNPLPRPLPELSVPARLGAAVYAVGEWLFVSDPLGPGAAGQDLVAYRIPTDARDAPAELVPRWRTVLPPGELHTPTVLGATLVLSTRSYRVADDPGRVLALDLDTGVVRWTREAYLEVVNPAGQLLFAGPPESSVDPPGATLHAVDPHSGAVRWSLPGPAGVRRHYPWLGGAAPPSVVVVEPSGRVETRDTGTAALIRTIELPPPGDGRDPRWHGGIVGELFLVRAAETITAYGVPALDRRWSATVDDSREFGPIPCGEDLCSYGRHGGVRVWDTATGRTRWTSDRWDGLHRAGEELLGVSRSEPDRAGTLSVLDAATGRPVADLGAWQILDEARAAPRFIGVRIDADRRTWVAEIDARSRQVRLLTVLHGISDDCGLAEGWLYCRRVDASVGLWPLPTRP</sequence>
<dbReference type="SUPFAM" id="SSF50998">
    <property type="entry name" value="Quinoprotein alcohol dehydrogenase-like"/>
    <property type="match status" value="1"/>
</dbReference>
<evidence type="ECO:0000256" key="1">
    <source>
        <dbReference type="SAM" id="MobiDB-lite"/>
    </source>
</evidence>
<dbReference type="InterPro" id="IPR002372">
    <property type="entry name" value="PQQ_rpt_dom"/>
</dbReference>
<evidence type="ECO:0000259" key="2">
    <source>
        <dbReference type="Pfam" id="PF13360"/>
    </source>
</evidence>
<dbReference type="RefSeq" id="WP_331217890.1">
    <property type="nucleotide sequence ID" value="NZ_JAZGQK010000033.1"/>
</dbReference>
<gene>
    <name evidence="3" type="ORF">V1633_31190</name>
</gene>
<dbReference type="InterPro" id="IPR018391">
    <property type="entry name" value="PQQ_b-propeller_rpt"/>
</dbReference>
<dbReference type="Proteomes" id="UP001332243">
    <property type="component" value="Unassembled WGS sequence"/>
</dbReference>
<reference evidence="3 4" key="1">
    <citation type="submission" date="2024-01" db="EMBL/GenBank/DDBJ databases">
        <title>Genome insights into Plantactinospora sonchi sp. nov.</title>
        <authorList>
            <person name="Wang L."/>
        </authorList>
    </citation>
    <scope>NUCLEOTIDE SEQUENCE [LARGE SCALE GENOMIC DNA]</scope>
    <source>
        <strain evidence="3 4">NEAU-QY2</strain>
    </source>
</reference>
<dbReference type="Pfam" id="PF13360">
    <property type="entry name" value="PQQ_2"/>
    <property type="match status" value="1"/>
</dbReference>
<organism evidence="3 4">
    <name type="scientific">Plantactinospora sonchi</name>
    <dbReference type="NCBI Taxonomy" id="1544735"/>
    <lineage>
        <taxon>Bacteria</taxon>
        <taxon>Bacillati</taxon>
        <taxon>Actinomycetota</taxon>
        <taxon>Actinomycetes</taxon>
        <taxon>Micromonosporales</taxon>
        <taxon>Micromonosporaceae</taxon>
        <taxon>Plantactinospora</taxon>
    </lineage>
</organism>
<protein>
    <submittedName>
        <fullName evidence="3">PQQ-binding-like beta-propeller repeat protein</fullName>
    </submittedName>
</protein>
<feature type="region of interest" description="Disordered" evidence="1">
    <location>
        <begin position="1"/>
        <end position="33"/>
    </location>
</feature>
<accession>A0ABU7S2I2</accession>
<comment type="caution">
    <text evidence="3">The sequence shown here is derived from an EMBL/GenBank/DDBJ whole genome shotgun (WGS) entry which is preliminary data.</text>
</comment>
<dbReference type="SMART" id="SM00564">
    <property type="entry name" value="PQQ"/>
    <property type="match status" value="2"/>
</dbReference>
<feature type="compositionally biased region" description="Gly residues" evidence="1">
    <location>
        <begin position="9"/>
        <end position="27"/>
    </location>
</feature>
<dbReference type="InterPro" id="IPR011047">
    <property type="entry name" value="Quinoprotein_ADH-like_sf"/>
</dbReference>
<dbReference type="Gene3D" id="2.130.10.10">
    <property type="entry name" value="YVTN repeat-like/Quinoprotein amine dehydrogenase"/>
    <property type="match status" value="1"/>
</dbReference>
<feature type="domain" description="Pyrrolo-quinoline quinone repeat" evidence="2">
    <location>
        <begin position="118"/>
        <end position="215"/>
    </location>
</feature>
<dbReference type="EMBL" id="JAZGQK010000033">
    <property type="protein sequence ID" value="MEE6262953.1"/>
    <property type="molecule type" value="Genomic_DNA"/>
</dbReference>
<evidence type="ECO:0000313" key="4">
    <source>
        <dbReference type="Proteomes" id="UP001332243"/>
    </source>
</evidence>
<evidence type="ECO:0000313" key="3">
    <source>
        <dbReference type="EMBL" id="MEE6262953.1"/>
    </source>
</evidence>